<feature type="domain" description="Thioesterase" evidence="3">
    <location>
        <begin position="42"/>
        <end position="119"/>
    </location>
</feature>
<dbReference type="SUPFAM" id="SSF54637">
    <property type="entry name" value="Thioesterase/thiol ester dehydrase-isomerase"/>
    <property type="match status" value="1"/>
</dbReference>
<gene>
    <name evidence="4" type="ORF">N868_00740</name>
</gene>
<dbReference type="GO" id="GO:0005829">
    <property type="term" value="C:cytosol"/>
    <property type="evidence" value="ECO:0007669"/>
    <property type="project" value="TreeGrafter"/>
</dbReference>
<organism evidence="4 5">
    <name type="scientific">Cellulomonas carbonis T26</name>
    <dbReference type="NCBI Taxonomy" id="947969"/>
    <lineage>
        <taxon>Bacteria</taxon>
        <taxon>Bacillati</taxon>
        <taxon>Actinomycetota</taxon>
        <taxon>Actinomycetes</taxon>
        <taxon>Micrococcales</taxon>
        <taxon>Cellulomonadaceae</taxon>
        <taxon>Cellulomonas</taxon>
    </lineage>
</organism>
<sequence length="144" mass="14902">MRSAHPGLGLGDLDRKMGVRVLEASPERVVATMPVATNTQSFGLLHGGATAALAEAVGSWAAVIHAGPGRTVVGVDLSATHHRSAREGVVTATADALHRGSRVATYEVVVRDEQGRRLCTARMTSLILDPRPSGAPPEVPGPEG</sequence>
<evidence type="ECO:0000259" key="3">
    <source>
        <dbReference type="Pfam" id="PF03061"/>
    </source>
</evidence>
<dbReference type="Gene3D" id="3.10.129.10">
    <property type="entry name" value="Hotdog Thioesterase"/>
    <property type="match status" value="1"/>
</dbReference>
<dbReference type="PANTHER" id="PTHR43240:SF5">
    <property type="entry name" value="1,4-DIHYDROXY-2-NAPHTHOYL-COA THIOESTERASE 1"/>
    <property type="match status" value="1"/>
</dbReference>
<dbReference type="EMBL" id="AXCY01000007">
    <property type="protein sequence ID" value="KGM12187.1"/>
    <property type="molecule type" value="Genomic_DNA"/>
</dbReference>
<dbReference type="InterPro" id="IPR003736">
    <property type="entry name" value="PAAI_dom"/>
</dbReference>
<evidence type="ECO:0000313" key="5">
    <source>
        <dbReference type="Proteomes" id="UP000029839"/>
    </source>
</evidence>
<dbReference type="InterPro" id="IPR006683">
    <property type="entry name" value="Thioestr_dom"/>
</dbReference>
<dbReference type="NCBIfam" id="TIGR00369">
    <property type="entry name" value="unchar_dom_1"/>
    <property type="match status" value="1"/>
</dbReference>
<comment type="similarity">
    <text evidence="1">Belongs to the thioesterase PaaI family.</text>
</comment>
<dbReference type="InterPro" id="IPR029069">
    <property type="entry name" value="HotDog_dom_sf"/>
</dbReference>
<evidence type="ECO:0000256" key="2">
    <source>
        <dbReference type="ARBA" id="ARBA00022801"/>
    </source>
</evidence>
<dbReference type="GO" id="GO:0061522">
    <property type="term" value="F:1,4-dihydroxy-2-naphthoyl-CoA thioesterase activity"/>
    <property type="evidence" value="ECO:0007669"/>
    <property type="project" value="TreeGrafter"/>
</dbReference>
<keyword evidence="2" id="KW-0378">Hydrolase</keyword>
<dbReference type="CDD" id="cd03443">
    <property type="entry name" value="PaaI_thioesterase"/>
    <property type="match status" value="1"/>
</dbReference>
<reference evidence="4 5" key="1">
    <citation type="submission" date="2013-08" db="EMBL/GenBank/DDBJ databases">
        <title>Genome sequencing of Cellulomonas carbonis T26.</title>
        <authorList>
            <person name="Chen F."/>
            <person name="Li Y."/>
            <person name="Wang G."/>
        </authorList>
    </citation>
    <scope>NUCLEOTIDE SEQUENCE [LARGE SCALE GENOMIC DNA]</scope>
    <source>
        <strain evidence="4 5">T26</strain>
    </source>
</reference>
<evidence type="ECO:0000313" key="4">
    <source>
        <dbReference type="EMBL" id="KGM12187.1"/>
    </source>
</evidence>
<dbReference type="Pfam" id="PF03061">
    <property type="entry name" value="4HBT"/>
    <property type="match status" value="1"/>
</dbReference>
<dbReference type="PANTHER" id="PTHR43240">
    <property type="entry name" value="1,4-DIHYDROXY-2-NAPHTHOYL-COA THIOESTERASE 1"/>
    <property type="match status" value="1"/>
</dbReference>
<dbReference type="Proteomes" id="UP000029839">
    <property type="component" value="Unassembled WGS sequence"/>
</dbReference>
<name>A0A0A0BWZ5_9CELL</name>
<proteinExistence type="inferred from homology"/>
<protein>
    <submittedName>
        <fullName evidence="4">Thioesterase</fullName>
    </submittedName>
</protein>
<keyword evidence="5" id="KW-1185">Reference proteome</keyword>
<reference evidence="4 5" key="2">
    <citation type="journal article" date="2015" name="Stand. Genomic Sci.">
        <title>Draft genome sequence of Cellulomonas carbonis T26(T) and comparative analysis of six Cellulomonas genomes.</title>
        <authorList>
            <person name="Zhuang W."/>
            <person name="Zhang S."/>
            <person name="Xia X."/>
            <person name="Wang G."/>
        </authorList>
    </citation>
    <scope>NUCLEOTIDE SEQUENCE [LARGE SCALE GENOMIC DNA]</scope>
    <source>
        <strain evidence="4 5">T26</strain>
    </source>
</reference>
<comment type="caution">
    <text evidence="4">The sequence shown here is derived from an EMBL/GenBank/DDBJ whole genome shotgun (WGS) entry which is preliminary data.</text>
</comment>
<dbReference type="AlphaFoldDB" id="A0A0A0BWZ5"/>
<accession>A0A0A0BWZ5</accession>
<evidence type="ECO:0000256" key="1">
    <source>
        <dbReference type="ARBA" id="ARBA00008324"/>
    </source>
</evidence>